<comment type="caution">
    <text evidence="1">The sequence shown here is derived from an EMBL/GenBank/DDBJ whole genome shotgun (WGS) entry which is preliminary data.</text>
</comment>
<evidence type="ECO:0000313" key="1">
    <source>
        <dbReference type="EMBL" id="PON50313.1"/>
    </source>
</evidence>
<reference evidence="2" key="1">
    <citation type="submission" date="2016-06" db="EMBL/GenBank/DDBJ databases">
        <title>Parallel loss of symbiosis genes in relatives of nitrogen-fixing non-legume Parasponia.</title>
        <authorList>
            <person name="Van Velzen R."/>
            <person name="Holmer R."/>
            <person name="Bu F."/>
            <person name="Rutten L."/>
            <person name="Van Zeijl A."/>
            <person name="Liu W."/>
            <person name="Santuari L."/>
            <person name="Cao Q."/>
            <person name="Sharma T."/>
            <person name="Shen D."/>
            <person name="Roswanjaya Y."/>
            <person name="Wardhani T."/>
            <person name="Kalhor M.S."/>
            <person name="Jansen J."/>
            <person name="Van den Hoogen J."/>
            <person name="Gungor B."/>
            <person name="Hartog M."/>
            <person name="Hontelez J."/>
            <person name="Verver J."/>
            <person name="Yang W.-C."/>
            <person name="Schijlen E."/>
            <person name="Repin R."/>
            <person name="Schilthuizen M."/>
            <person name="Schranz E."/>
            <person name="Heidstra R."/>
            <person name="Miyata K."/>
            <person name="Fedorova E."/>
            <person name="Kohlen W."/>
            <person name="Bisseling T."/>
            <person name="Smit S."/>
            <person name="Geurts R."/>
        </authorList>
    </citation>
    <scope>NUCLEOTIDE SEQUENCE [LARGE SCALE GENOMIC DNA]</scope>
    <source>
        <strain evidence="2">cv. WU1-14</strain>
    </source>
</reference>
<organism evidence="1 2">
    <name type="scientific">Parasponia andersonii</name>
    <name type="common">Sponia andersonii</name>
    <dbReference type="NCBI Taxonomy" id="3476"/>
    <lineage>
        <taxon>Eukaryota</taxon>
        <taxon>Viridiplantae</taxon>
        <taxon>Streptophyta</taxon>
        <taxon>Embryophyta</taxon>
        <taxon>Tracheophyta</taxon>
        <taxon>Spermatophyta</taxon>
        <taxon>Magnoliopsida</taxon>
        <taxon>eudicotyledons</taxon>
        <taxon>Gunneridae</taxon>
        <taxon>Pentapetalae</taxon>
        <taxon>rosids</taxon>
        <taxon>fabids</taxon>
        <taxon>Rosales</taxon>
        <taxon>Cannabaceae</taxon>
        <taxon>Parasponia</taxon>
    </lineage>
</organism>
<dbReference type="EMBL" id="JXTB01000247">
    <property type="protein sequence ID" value="PON50313.1"/>
    <property type="molecule type" value="Genomic_DNA"/>
</dbReference>
<keyword evidence="2" id="KW-1185">Reference proteome</keyword>
<evidence type="ECO:0000313" key="2">
    <source>
        <dbReference type="Proteomes" id="UP000237105"/>
    </source>
</evidence>
<dbReference type="AlphaFoldDB" id="A0A2P5BNH0"/>
<accession>A0A2P5BNH0</accession>
<sequence>MFSTIRSLTEHIRVVEEKSRERRRLSSALYIGFSLLVFSTQRHEGGCRKVAYDVVLPSWLTTCRSRRSNHAYEKVVDSNLLVGPADMPCRRVINYTHSLVPLVSNQRISNGDYTRVLATQGRERNDISIANISLVMNKTNREDKDVTRLEDFGDELVVRV</sequence>
<protein>
    <submittedName>
        <fullName evidence="1">Uncharacterized protein</fullName>
    </submittedName>
</protein>
<dbReference type="Proteomes" id="UP000237105">
    <property type="component" value="Unassembled WGS sequence"/>
</dbReference>
<gene>
    <name evidence="1" type="ORF">PanWU01x14_223990</name>
</gene>
<name>A0A2P5BNH0_PARAD</name>
<proteinExistence type="predicted"/>